<keyword evidence="2" id="KW-1003">Cell membrane</keyword>
<evidence type="ECO:0000313" key="3">
    <source>
        <dbReference type="EMBL" id="QED25680.1"/>
    </source>
</evidence>
<comment type="function">
    <text evidence="2">NDH-1 shuttles electrons from NADH, via FMN and iron-sulfur (Fe-S) centers, to quinones in the respiratory chain. Couples the redox reaction to proton translocation (for every two electrons transferred, four hydrogen ions are translocated across the cytoplasmic membrane), and thus conserves the redox energy in a proton gradient.</text>
</comment>
<organism evidence="3 4">
    <name type="scientific">Microvenator marinus</name>
    <dbReference type="NCBI Taxonomy" id="2600177"/>
    <lineage>
        <taxon>Bacteria</taxon>
        <taxon>Deltaproteobacteria</taxon>
        <taxon>Bradymonadales</taxon>
        <taxon>Microvenatoraceae</taxon>
        <taxon>Microvenator</taxon>
    </lineage>
</organism>
<dbReference type="AlphaFoldDB" id="A0A5B8XIX8"/>
<comment type="catalytic activity">
    <reaction evidence="2">
        <text>a quinone + NADH + 5 H(+)(in) = a quinol + NAD(+) + 4 H(+)(out)</text>
        <dbReference type="Rhea" id="RHEA:57888"/>
        <dbReference type="ChEBI" id="CHEBI:15378"/>
        <dbReference type="ChEBI" id="CHEBI:24646"/>
        <dbReference type="ChEBI" id="CHEBI:57540"/>
        <dbReference type="ChEBI" id="CHEBI:57945"/>
        <dbReference type="ChEBI" id="CHEBI:132124"/>
    </reaction>
</comment>
<feature type="transmembrane region" description="Helical" evidence="2">
    <location>
        <begin position="217"/>
        <end position="239"/>
    </location>
</feature>
<evidence type="ECO:0000256" key="1">
    <source>
        <dbReference type="ARBA" id="ARBA00005698"/>
    </source>
</evidence>
<dbReference type="OrthoDB" id="5519321at2"/>
<feature type="transmembrane region" description="Helical" evidence="2">
    <location>
        <begin position="6"/>
        <end position="26"/>
    </location>
</feature>
<name>A0A5B8XIX8_9DELT</name>
<protein>
    <recommendedName>
        <fullName evidence="2">NADH-quinone oxidoreductase subunit J</fullName>
        <ecNumber evidence="2">7.1.1.-</ecNumber>
    </recommendedName>
</protein>
<evidence type="ECO:0000313" key="4">
    <source>
        <dbReference type="Proteomes" id="UP000321595"/>
    </source>
</evidence>
<dbReference type="EMBL" id="CP042467">
    <property type="protein sequence ID" value="QED25680.1"/>
    <property type="molecule type" value="Genomic_DNA"/>
</dbReference>
<dbReference type="Proteomes" id="UP000321595">
    <property type="component" value="Chromosome"/>
</dbReference>
<sequence length="243" mass="26500">MVIWETIFFWLFSLGAVVASALVIWLRTPLYSAIALILDFFFFAGLYVLLSAHFMAIIQVLVYGGAIMVLFMFIIMLLNLREETSSIEFRVHHGLAALVSLSIFAFMATGIMALSDQAGIKEVRANMGDATQIATPSRIPGLYADLNEEGLQSKFDAKIQSFADGSATPADGKYRPFPGAKFDIPPMMKGGEVNGRPVESADFGTVEPMSLLLVNRFVVPFELTALLLLGAIIGAVIIAKKRL</sequence>
<dbReference type="RefSeq" id="WP_146956472.1">
    <property type="nucleotide sequence ID" value="NZ_CP042467.1"/>
</dbReference>
<keyword evidence="2" id="KW-0472">Membrane</keyword>
<comment type="similarity">
    <text evidence="1 2">Belongs to the complex I subunit 6 family.</text>
</comment>
<keyword evidence="2" id="KW-0812">Transmembrane</keyword>
<gene>
    <name evidence="3" type="ORF">FRD01_00050</name>
</gene>
<keyword evidence="2" id="KW-0520">NAD</keyword>
<dbReference type="GO" id="GO:0048038">
    <property type="term" value="F:quinone binding"/>
    <property type="evidence" value="ECO:0007669"/>
    <property type="project" value="UniProtKB-UniRule"/>
</dbReference>
<dbReference type="InterPro" id="IPR042106">
    <property type="entry name" value="Nuo/plastoQ_OxRdtase_6_NuoJ"/>
</dbReference>
<reference evidence="3 4" key="1">
    <citation type="submission" date="2019-08" db="EMBL/GenBank/DDBJ databases">
        <authorList>
            <person name="Liang Q."/>
        </authorList>
    </citation>
    <scope>NUCLEOTIDE SEQUENCE [LARGE SCALE GENOMIC DNA]</scope>
    <source>
        <strain evidence="3 4">V1718</strain>
    </source>
</reference>
<dbReference type="GO" id="GO:0005886">
    <property type="term" value="C:plasma membrane"/>
    <property type="evidence" value="ECO:0007669"/>
    <property type="project" value="UniProtKB-SubCell"/>
</dbReference>
<dbReference type="KEGG" id="bbae:FRD01_00050"/>
<accession>A0A5B8XIX8</accession>
<feature type="transmembrane region" description="Helical" evidence="2">
    <location>
        <begin position="92"/>
        <end position="114"/>
    </location>
</feature>
<comment type="subcellular location">
    <subcellularLocation>
        <location evidence="2">Cell membrane</location>
        <topology evidence="2">Multi-pass membrane protein</topology>
    </subcellularLocation>
</comment>
<proteinExistence type="inferred from homology"/>
<feature type="transmembrane region" description="Helical" evidence="2">
    <location>
        <begin position="33"/>
        <end position="50"/>
    </location>
</feature>
<keyword evidence="4" id="KW-1185">Reference proteome</keyword>
<evidence type="ECO:0000256" key="2">
    <source>
        <dbReference type="RuleBase" id="RU004429"/>
    </source>
</evidence>
<dbReference type="InterPro" id="IPR001457">
    <property type="entry name" value="NADH_UbQ/plastoQ_OxRdtase_su6"/>
</dbReference>
<feature type="transmembrane region" description="Helical" evidence="2">
    <location>
        <begin position="56"/>
        <end position="80"/>
    </location>
</feature>
<dbReference type="PANTHER" id="PTHR33269">
    <property type="entry name" value="NADH-UBIQUINONE OXIDOREDUCTASE CHAIN 6"/>
    <property type="match status" value="1"/>
</dbReference>
<keyword evidence="2" id="KW-0874">Quinone</keyword>
<dbReference type="GO" id="GO:0008137">
    <property type="term" value="F:NADH dehydrogenase (ubiquinone) activity"/>
    <property type="evidence" value="ECO:0007669"/>
    <property type="project" value="UniProtKB-UniRule"/>
</dbReference>
<dbReference type="PANTHER" id="PTHR33269:SF17">
    <property type="entry name" value="NADH-UBIQUINONE OXIDOREDUCTASE CHAIN 6"/>
    <property type="match status" value="1"/>
</dbReference>
<dbReference type="Gene3D" id="1.20.120.1200">
    <property type="entry name" value="NADH-ubiquinone/plastoquinone oxidoreductase chain 6, subunit NuoJ"/>
    <property type="match status" value="2"/>
</dbReference>
<dbReference type="Pfam" id="PF00499">
    <property type="entry name" value="Oxidored_q3"/>
    <property type="match status" value="1"/>
</dbReference>
<keyword evidence="2" id="KW-1133">Transmembrane helix</keyword>
<dbReference type="EC" id="7.1.1.-" evidence="2"/>